<keyword evidence="5" id="KW-1185">Reference proteome</keyword>
<organism evidence="4 5">
    <name type="scientific">Sphingobacterium deserti</name>
    <dbReference type="NCBI Taxonomy" id="1229276"/>
    <lineage>
        <taxon>Bacteria</taxon>
        <taxon>Pseudomonadati</taxon>
        <taxon>Bacteroidota</taxon>
        <taxon>Sphingobacteriia</taxon>
        <taxon>Sphingobacteriales</taxon>
        <taxon>Sphingobacteriaceae</taxon>
        <taxon>Sphingobacterium</taxon>
    </lineage>
</organism>
<comment type="caution">
    <text evidence="4">The sequence shown here is derived from an EMBL/GenBank/DDBJ whole genome shotgun (WGS) entry which is preliminary data.</text>
</comment>
<accession>A0A0B8T635</accession>
<dbReference type="RefSeq" id="WP_037503371.1">
    <property type="nucleotide sequence ID" value="NZ_JJMU01000067.1"/>
</dbReference>
<dbReference type="InterPro" id="IPR013538">
    <property type="entry name" value="ASHA1/2-like_C"/>
</dbReference>
<dbReference type="EMBL" id="JJMU01000067">
    <property type="protein sequence ID" value="KGE12480.1"/>
    <property type="molecule type" value="Genomic_DNA"/>
</dbReference>
<evidence type="ECO:0000256" key="2">
    <source>
        <dbReference type="SAM" id="MobiDB-lite"/>
    </source>
</evidence>
<dbReference type="Gene3D" id="3.30.530.20">
    <property type="match status" value="1"/>
</dbReference>
<reference evidence="4 5" key="2">
    <citation type="journal article" date="2015" name="PLoS ONE">
        <title>Whole-Genome Optical Mapping and Finished Genome Sequence of Sphingobacterium deserti sp. nov., a New Species Isolated from the Western Desert of China.</title>
        <authorList>
            <person name="Teng C."/>
            <person name="Zhou Z."/>
            <person name="Molnar I."/>
            <person name="Li X."/>
            <person name="Tang R."/>
            <person name="Chen M."/>
            <person name="Wang L."/>
            <person name="Su S."/>
            <person name="Zhang W."/>
            <person name="Lin M."/>
        </authorList>
    </citation>
    <scope>NUCLEOTIDE SEQUENCE [LARGE SCALE GENOMIC DNA]</scope>
    <source>
        <strain evidence="5">ACCC05744</strain>
    </source>
</reference>
<dbReference type="SUPFAM" id="SSF55961">
    <property type="entry name" value="Bet v1-like"/>
    <property type="match status" value="1"/>
</dbReference>
<evidence type="ECO:0000256" key="1">
    <source>
        <dbReference type="ARBA" id="ARBA00006817"/>
    </source>
</evidence>
<dbReference type="OrthoDB" id="384974at2"/>
<evidence type="ECO:0000313" key="5">
    <source>
        <dbReference type="Proteomes" id="UP000031802"/>
    </source>
</evidence>
<gene>
    <name evidence="4" type="ORF">DI53_3745</name>
</gene>
<name>A0A0B8T635_9SPHI</name>
<dbReference type="Pfam" id="PF08327">
    <property type="entry name" value="AHSA1"/>
    <property type="match status" value="1"/>
</dbReference>
<dbReference type="eggNOG" id="COG3832">
    <property type="taxonomic scope" value="Bacteria"/>
</dbReference>
<sequence length="148" mass="17156">MAENKLTATQAFNTSADKVFAAWTDFEQLRQWWKPLGKTMTKMDQSEGSRDVAYHFSDRENSNDDMVVKSEYEKFEQGKHLLYSWNWYLNDAPVKDGLYKLDVEFRDTDGGSEISVTQSNESSEEGVHPHSQGWDDALKELKDFVEKD</sequence>
<evidence type="ECO:0000259" key="3">
    <source>
        <dbReference type="Pfam" id="PF08327"/>
    </source>
</evidence>
<dbReference type="Proteomes" id="UP000031802">
    <property type="component" value="Unassembled WGS sequence"/>
</dbReference>
<proteinExistence type="inferred from homology"/>
<dbReference type="CDD" id="cd07814">
    <property type="entry name" value="SRPBCC_CalC_Aha1-like"/>
    <property type="match status" value="1"/>
</dbReference>
<comment type="similarity">
    <text evidence="1">Belongs to the AHA1 family.</text>
</comment>
<dbReference type="STRING" id="1229276.DI53_3745"/>
<dbReference type="InterPro" id="IPR023393">
    <property type="entry name" value="START-like_dom_sf"/>
</dbReference>
<reference evidence="5" key="1">
    <citation type="submission" date="2014-04" db="EMBL/GenBank/DDBJ databases">
        <title>Whole-Genome optical mapping and complete genome sequence of Sphingobacterium deserti sp. nov., a new spaces isolated from desert in the west of China.</title>
        <authorList>
            <person name="Teng C."/>
            <person name="Zhou Z."/>
            <person name="Li X."/>
            <person name="Chen M."/>
            <person name="Lin M."/>
            <person name="Wang L."/>
            <person name="Su S."/>
            <person name="Zhang C."/>
            <person name="Zhang W."/>
        </authorList>
    </citation>
    <scope>NUCLEOTIDE SEQUENCE [LARGE SCALE GENOMIC DNA]</scope>
    <source>
        <strain evidence="5">ACCC05744</strain>
    </source>
</reference>
<dbReference type="PATRIC" id="fig|1229276.3.peg.3875"/>
<evidence type="ECO:0000313" key="4">
    <source>
        <dbReference type="EMBL" id="KGE12480.1"/>
    </source>
</evidence>
<feature type="region of interest" description="Disordered" evidence="2">
    <location>
        <begin position="110"/>
        <end position="134"/>
    </location>
</feature>
<dbReference type="AlphaFoldDB" id="A0A0B8T635"/>
<protein>
    <submittedName>
        <fullName evidence="4">Activator of Hsp90 ATPase 1 family protein</fullName>
    </submittedName>
</protein>
<feature type="domain" description="Activator of Hsp90 ATPase homologue 1/2-like C-terminal" evidence="3">
    <location>
        <begin position="13"/>
        <end position="146"/>
    </location>
</feature>